<keyword evidence="6" id="KW-0472">Membrane</keyword>
<protein>
    <recommendedName>
        <fullName evidence="9">DoxX family protein</fullName>
    </recommendedName>
</protein>
<dbReference type="KEGG" id="plad:PPGU16_78340"/>
<evidence type="ECO:0000256" key="3">
    <source>
        <dbReference type="ARBA" id="ARBA00022475"/>
    </source>
</evidence>
<evidence type="ECO:0000313" key="7">
    <source>
        <dbReference type="EMBL" id="BCF94767.1"/>
    </source>
</evidence>
<evidence type="ECO:0000313" key="8">
    <source>
        <dbReference type="Proteomes" id="UP000510888"/>
    </source>
</evidence>
<evidence type="ECO:0000256" key="4">
    <source>
        <dbReference type="ARBA" id="ARBA00022692"/>
    </source>
</evidence>
<evidence type="ECO:0000256" key="1">
    <source>
        <dbReference type="ARBA" id="ARBA00004651"/>
    </source>
</evidence>
<gene>
    <name evidence="7" type="ORF">PPGU16_78340</name>
</gene>
<accession>A0A7I8C122</accession>
<dbReference type="Pfam" id="PF07681">
    <property type="entry name" value="DoxX"/>
    <property type="match status" value="1"/>
</dbReference>
<dbReference type="InterPro" id="IPR051907">
    <property type="entry name" value="DoxX-like_oxidoreductase"/>
</dbReference>
<keyword evidence="3" id="KW-1003">Cell membrane</keyword>
<reference evidence="7 8" key="1">
    <citation type="journal article" date="2020" name="Genes (Basel)">
        <title>Genomic Comparison of Insect Gut Symbionts from Divergent Burkholderia Subclades.</title>
        <authorList>
            <person name="Takeshita K."/>
            <person name="Kikuchi Y."/>
        </authorList>
    </citation>
    <scope>NUCLEOTIDE SEQUENCE [LARGE SCALE GENOMIC DNA]</scope>
    <source>
        <strain evidence="7 8">PGU16</strain>
        <plasmid evidence="7 8">PPGU16_p2</plasmid>
    </source>
</reference>
<evidence type="ECO:0000256" key="5">
    <source>
        <dbReference type="ARBA" id="ARBA00022989"/>
    </source>
</evidence>
<evidence type="ECO:0000256" key="2">
    <source>
        <dbReference type="ARBA" id="ARBA00006679"/>
    </source>
</evidence>
<keyword evidence="4" id="KW-0812">Transmembrane</keyword>
<dbReference type="Proteomes" id="UP000510888">
    <property type="component" value="Plasmid PPGU16_p2"/>
</dbReference>
<comment type="subcellular location">
    <subcellularLocation>
        <location evidence="1">Cell membrane</location>
        <topology evidence="1">Multi-pass membrane protein</topology>
    </subcellularLocation>
</comment>
<dbReference type="GO" id="GO:0005886">
    <property type="term" value="C:plasma membrane"/>
    <property type="evidence" value="ECO:0007669"/>
    <property type="project" value="UniProtKB-SubCell"/>
</dbReference>
<organism evidence="7 8">
    <name type="scientific">Paraburkholderia largidicola</name>
    <dbReference type="NCBI Taxonomy" id="3014751"/>
    <lineage>
        <taxon>Bacteria</taxon>
        <taxon>Pseudomonadati</taxon>
        <taxon>Pseudomonadota</taxon>
        <taxon>Betaproteobacteria</taxon>
        <taxon>Burkholderiales</taxon>
        <taxon>Burkholderiaceae</taxon>
        <taxon>Paraburkholderia</taxon>
    </lineage>
</organism>
<keyword evidence="8" id="KW-1185">Reference proteome</keyword>
<dbReference type="EMBL" id="AP023177">
    <property type="protein sequence ID" value="BCF94767.1"/>
    <property type="molecule type" value="Genomic_DNA"/>
</dbReference>
<keyword evidence="7" id="KW-0614">Plasmid</keyword>
<sequence length="141" mass="14932">MGYGFMAHGYAKLAKNPENFVAILHALGVPAPHLMAWSTIVIELLGGFAILVGAFVPLVTIPMLAVLLVATLTVHLQFGFASIKLMSVTGGIPQFGPPGYETDLLYVAGLTALAFDGPGPLAVDGMLRRWYARHVDGLSRA</sequence>
<comment type="similarity">
    <text evidence="2">Belongs to the DoxX family.</text>
</comment>
<proteinExistence type="inferred from homology"/>
<name>A0A7I8C122_9BURK</name>
<keyword evidence="5" id="KW-1133">Transmembrane helix</keyword>
<evidence type="ECO:0000256" key="6">
    <source>
        <dbReference type="ARBA" id="ARBA00023136"/>
    </source>
</evidence>
<dbReference type="InterPro" id="IPR032808">
    <property type="entry name" value="DoxX"/>
</dbReference>
<dbReference type="PANTHER" id="PTHR33452">
    <property type="entry name" value="OXIDOREDUCTASE CATD-RELATED"/>
    <property type="match status" value="1"/>
</dbReference>
<evidence type="ECO:0008006" key="9">
    <source>
        <dbReference type="Google" id="ProtNLM"/>
    </source>
</evidence>
<dbReference type="AlphaFoldDB" id="A0A7I8C122"/>
<geneLocation type="plasmid" evidence="7 8">
    <name>PPGU16_p2</name>
</geneLocation>
<dbReference type="PANTHER" id="PTHR33452:SF1">
    <property type="entry name" value="INNER MEMBRANE PROTEIN YPHA-RELATED"/>
    <property type="match status" value="1"/>
</dbReference>